<accession>A0AAV4AQU4</accession>
<keyword evidence="1" id="KW-0540">Nuclease</keyword>
<protein>
    <submittedName>
        <fullName evidence="1">Endonuclease-reverse transcriptase</fullName>
    </submittedName>
</protein>
<gene>
    <name evidence="1" type="ORF">PoB_004003100</name>
</gene>
<dbReference type="EMBL" id="BLXT01004491">
    <property type="protein sequence ID" value="GFO13526.1"/>
    <property type="molecule type" value="Genomic_DNA"/>
</dbReference>
<proteinExistence type="predicted"/>
<reference evidence="1 2" key="1">
    <citation type="journal article" date="2021" name="Elife">
        <title>Chloroplast acquisition without the gene transfer in kleptoplastic sea slugs, Plakobranchus ocellatus.</title>
        <authorList>
            <person name="Maeda T."/>
            <person name="Takahashi S."/>
            <person name="Yoshida T."/>
            <person name="Shimamura S."/>
            <person name="Takaki Y."/>
            <person name="Nagai Y."/>
            <person name="Toyoda A."/>
            <person name="Suzuki Y."/>
            <person name="Arimoto A."/>
            <person name="Ishii H."/>
            <person name="Satoh N."/>
            <person name="Nishiyama T."/>
            <person name="Hasebe M."/>
            <person name="Maruyama T."/>
            <person name="Minagawa J."/>
            <person name="Obokata J."/>
            <person name="Shigenobu S."/>
        </authorList>
    </citation>
    <scope>NUCLEOTIDE SEQUENCE [LARGE SCALE GENOMIC DNA]</scope>
</reference>
<name>A0AAV4AQU4_9GAST</name>
<organism evidence="1 2">
    <name type="scientific">Plakobranchus ocellatus</name>
    <dbReference type="NCBI Taxonomy" id="259542"/>
    <lineage>
        <taxon>Eukaryota</taxon>
        <taxon>Metazoa</taxon>
        <taxon>Spiralia</taxon>
        <taxon>Lophotrochozoa</taxon>
        <taxon>Mollusca</taxon>
        <taxon>Gastropoda</taxon>
        <taxon>Heterobranchia</taxon>
        <taxon>Euthyneura</taxon>
        <taxon>Panpulmonata</taxon>
        <taxon>Sacoglossa</taxon>
        <taxon>Placobranchoidea</taxon>
        <taxon>Plakobranchidae</taxon>
        <taxon>Plakobranchus</taxon>
    </lineage>
</organism>
<keyword evidence="1" id="KW-0378">Hydrolase</keyword>
<keyword evidence="1" id="KW-0255">Endonuclease</keyword>
<keyword evidence="2" id="KW-1185">Reference proteome</keyword>
<evidence type="ECO:0000313" key="1">
    <source>
        <dbReference type="EMBL" id="GFO13526.1"/>
    </source>
</evidence>
<dbReference type="AlphaFoldDB" id="A0AAV4AQU4"/>
<dbReference type="GO" id="GO:0004519">
    <property type="term" value="F:endonuclease activity"/>
    <property type="evidence" value="ECO:0007669"/>
    <property type="project" value="UniProtKB-KW"/>
</dbReference>
<comment type="caution">
    <text evidence="1">The sequence shown here is derived from an EMBL/GenBank/DDBJ whole genome shotgun (WGS) entry which is preliminary data.</text>
</comment>
<dbReference type="Proteomes" id="UP000735302">
    <property type="component" value="Unassembled WGS sequence"/>
</dbReference>
<sequence length="112" mass="12593">MHNVLQPQETAEDELLREEIEKAISSSKLGNSAGIDNIPVEIIQAAGEPTIDMLHQIYDKLWQTGQWPKPWTKPSVISQKRELKTLPELSNPVSIISHSSKVMLKVILNRVS</sequence>
<evidence type="ECO:0000313" key="2">
    <source>
        <dbReference type="Proteomes" id="UP000735302"/>
    </source>
</evidence>